<dbReference type="EMBL" id="JAUIZM010000004">
    <property type="protein sequence ID" value="KAK1390872.1"/>
    <property type="molecule type" value="Genomic_DNA"/>
</dbReference>
<feature type="domain" description="Glycosyltransferase N-terminal" evidence="2">
    <location>
        <begin position="244"/>
        <end position="290"/>
    </location>
</feature>
<evidence type="ECO:0000313" key="3">
    <source>
        <dbReference type="EMBL" id="KAK1390872.1"/>
    </source>
</evidence>
<evidence type="ECO:0000256" key="1">
    <source>
        <dbReference type="ARBA" id="ARBA00009995"/>
    </source>
</evidence>
<dbReference type="Gene3D" id="3.40.50.2000">
    <property type="entry name" value="Glycogen Phosphorylase B"/>
    <property type="match status" value="3"/>
</dbReference>
<evidence type="ECO:0000259" key="2">
    <source>
        <dbReference type="Pfam" id="PF26168"/>
    </source>
</evidence>
<evidence type="ECO:0000313" key="4">
    <source>
        <dbReference type="Proteomes" id="UP001237642"/>
    </source>
</evidence>
<reference evidence="3" key="1">
    <citation type="submission" date="2023-02" db="EMBL/GenBank/DDBJ databases">
        <title>Genome of toxic invasive species Heracleum sosnowskyi carries increased number of genes despite the absence of recent whole-genome duplications.</title>
        <authorList>
            <person name="Schelkunov M."/>
            <person name="Shtratnikova V."/>
            <person name="Makarenko M."/>
            <person name="Klepikova A."/>
            <person name="Omelchenko D."/>
            <person name="Novikova G."/>
            <person name="Obukhova E."/>
            <person name="Bogdanov V."/>
            <person name="Penin A."/>
            <person name="Logacheva M."/>
        </authorList>
    </citation>
    <scope>NUCLEOTIDE SEQUENCE</scope>
    <source>
        <strain evidence="3">Hsosn_3</strain>
        <tissue evidence="3">Leaf</tissue>
    </source>
</reference>
<dbReference type="GO" id="GO:0080044">
    <property type="term" value="F:quercetin 7-O-glucosyltransferase activity"/>
    <property type="evidence" value="ECO:0007669"/>
    <property type="project" value="TreeGrafter"/>
</dbReference>
<dbReference type="AlphaFoldDB" id="A0AAD8N002"/>
<dbReference type="SUPFAM" id="SSF53756">
    <property type="entry name" value="UDP-Glycosyltransferase/glycogen phosphorylase"/>
    <property type="match status" value="3"/>
</dbReference>
<dbReference type="Pfam" id="PF26168">
    <property type="entry name" value="Glyco_transf_N"/>
    <property type="match status" value="1"/>
</dbReference>
<accession>A0AAD8N002</accession>
<name>A0AAD8N002_9APIA</name>
<protein>
    <recommendedName>
        <fullName evidence="2">Glycosyltransferase N-terminal domain-containing protein</fullName>
    </recommendedName>
</protein>
<dbReference type="PANTHER" id="PTHR11926:SF1560">
    <property type="entry name" value="UDP-GLYCOSYLTRANSFERASE 74E1-RELATED"/>
    <property type="match status" value="1"/>
</dbReference>
<dbReference type="Proteomes" id="UP001237642">
    <property type="component" value="Unassembled WGS sequence"/>
</dbReference>
<reference evidence="3" key="2">
    <citation type="submission" date="2023-05" db="EMBL/GenBank/DDBJ databases">
        <authorList>
            <person name="Schelkunov M.I."/>
        </authorList>
    </citation>
    <scope>NUCLEOTIDE SEQUENCE</scope>
    <source>
        <strain evidence="3">Hsosn_3</strain>
        <tissue evidence="3">Leaf</tissue>
    </source>
</reference>
<dbReference type="PANTHER" id="PTHR11926">
    <property type="entry name" value="GLUCOSYL/GLUCURONOSYL TRANSFERASES"/>
    <property type="match status" value="1"/>
</dbReference>
<comment type="similarity">
    <text evidence="1">Belongs to the UDP-glycosyltransferase family.</text>
</comment>
<proteinExistence type="inferred from homology"/>
<organism evidence="3 4">
    <name type="scientific">Heracleum sosnowskyi</name>
    <dbReference type="NCBI Taxonomy" id="360622"/>
    <lineage>
        <taxon>Eukaryota</taxon>
        <taxon>Viridiplantae</taxon>
        <taxon>Streptophyta</taxon>
        <taxon>Embryophyta</taxon>
        <taxon>Tracheophyta</taxon>
        <taxon>Spermatophyta</taxon>
        <taxon>Magnoliopsida</taxon>
        <taxon>eudicotyledons</taxon>
        <taxon>Gunneridae</taxon>
        <taxon>Pentapetalae</taxon>
        <taxon>asterids</taxon>
        <taxon>campanulids</taxon>
        <taxon>Apiales</taxon>
        <taxon>Apiaceae</taxon>
        <taxon>Apioideae</taxon>
        <taxon>apioid superclade</taxon>
        <taxon>Tordylieae</taxon>
        <taxon>Tordyliinae</taxon>
        <taxon>Heracleum</taxon>
    </lineage>
</organism>
<dbReference type="InterPro" id="IPR058980">
    <property type="entry name" value="Glyco_transf_N"/>
</dbReference>
<dbReference type="GO" id="GO:0080043">
    <property type="term" value="F:quercetin 3-O-glucosyltransferase activity"/>
    <property type="evidence" value="ECO:0007669"/>
    <property type="project" value="TreeGrafter"/>
</dbReference>
<gene>
    <name evidence="3" type="ORF">POM88_019050</name>
</gene>
<sequence length="584" mass="64803">MSTRDNEETIAASKPHIMFVSYPLQGHMNPMIQFSKRLVSKGIKVTIVTTTNIETSSLAKTTSINIEHITVAEPSVKDDTPDVINEFLVLYEIGMTRSLPEVIEKQKTNGCPVNILIYDALMPWALDICHKQGIQGVAFCTHSSAVFAIYSNVYLRTLDIDSLGQFSTVELPALPPLGIKDLPSLVYDIGTYKGLSRLAVSQFQGIEKADCVLFNTFDELEHEKGNRMSKSDNQETMVATKPHIMFIPYPLQGHMNPMIQFSKRLASRGLKVTIVTTTNIQTSSLAKTTCINTEHISVDEPSLKGDTPDAIDESVALYKAGVTRDLPQLIEKQKTNGFPVKVLIYDAMMSWIVDICHNLGIRGVALCSHSSAVFAIYYDVYLGTLDVDSLGELSTVKLPSLPVLKIKELPSHVYDVGAYEGVSRLFTSQFLGMDKAECVIFNTFDKLEREQPPINGCPVNILIYDAIMPWALDICHKQDIQGVAFCTHSSAVFAIYSNVYLRTLDIDSLGQFSTVELPALPPLGIKDLPSLVYDIGTYEGLSTLVVSQFQGIEKADCVLFNTFDELEHENMRSVTSHSQYQKKK</sequence>
<keyword evidence="4" id="KW-1185">Reference proteome</keyword>
<comment type="caution">
    <text evidence="3">The sequence shown here is derived from an EMBL/GenBank/DDBJ whole genome shotgun (WGS) entry which is preliminary data.</text>
</comment>